<protein>
    <submittedName>
        <fullName evidence="1">Uncharacterized protein</fullName>
    </submittedName>
</protein>
<dbReference type="Proteomes" id="UP000602510">
    <property type="component" value="Unassembled WGS sequence"/>
</dbReference>
<reference evidence="1" key="1">
    <citation type="submission" date="2020-04" db="EMBL/GenBank/DDBJ databases">
        <title>Hybrid Assembly of Korean Phytophthora infestans isolates.</title>
        <authorList>
            <person name="Prokchorchik M."/>
            <person name="Lee Y."/>
            <person name="Seo J."/>
            <person name="Cho J.-H."/>
            <person name="Park Y.-E."/>
            <person name="Jang D.-C."/>
            <person name="Im J.-S."/>
            <person name="Choi J.-G."/>
            <person name="Park H.-J."/>
            <person name="Lee G.-B."/>
            <person name="Lee Y.-G."/>
            <person name="Hong S.-Y."/>
            <person name="Cho K."/>
            <person name="Sohn K.H."/>
        </authorList>
    </citation>
    <scope>NUCLEOTIDE SEQUENCE</scope>
    <source>
        <strain evidence="1">KR_1_A1</strain>
        <strain evidence="3">KR_2_A2</strain>
    </source>
</reference>
<evidence type="ECO:0000313" key="3">
    <source>
        <dbReference type="EMBL" id="KAF4142376.1"/>
    </source>
</evidence>
<dbReference type="EMBL" id="JAACNO010001196">
    <property type="protein sequence ID" value="KAF4142376.1"/>
    <property type="molecule type" value="Genomic_DNA"/>
</dbReference>
<accession>A0A833W4V8</accession>
<keyword evidence="4" id="KW-1185">Reference proteome</keyword>
<evidence type="ECO:0000313" key="2">
    <source>
        <dbReference type="EMBL" id="KAF4032621.1"/>
    </source>
</evidence>
<dbReference type="AlphaFoldDB" id="A0A833W4V8"/>
<dbReference type="EMBL" id="WSZM01000998">
    <property type="protein sequence ID" value="KAF4028657.1"/>
    <property type="molecule type" value="Genomic_DNA"/>
</dbReference>
<proteinExistence type="predicted"/>
<organism evidence="1 4">
    <name type="scientific">Phytophthora infestans</name>
    <name type="common">Potato late blight agent</name>
    <name type="synonym">Botrytis infestans</name>
    <dbReference type="NCBI Taxonomy" id="4787"/>
    <lineage>
        <taxon>Eukaryota</taxon>
        <taxon>Sar</taxon>
        <taxon>Stramenopiles</taxon>
        <taxon>Oomycota</taxon>
        <taxon>Peronosporomycetes</taxon>
        <taxon>Peronosporales</taxon>
        <taxon>Peronosporaceae</taxon>
        <taxon>Phytophthora</taxon>
    </lineage>
</organism>
<dbReference type="Proteomes" id="UP000704712">
    <property type="component" value="Unassembled WGS sequence"/>
</dbReference>
<evidence type="ECO:0000313" key="1">
    <source>
        <dbReference type="EMBL" id="KAF4028657.1"/>
    </source>
</evidence>
<sequence length="117" mass="13066">MGDRNKMEAEVNAVQFDGDESSDADMEADYASLGFNIHEQYDIAVARAPTSTSRGMQVRAQSRHPLSKKTLLVLLDTGCNKSTVAKEVVSWYVPKERGRYWNAAGDVKRLVEVLIFL</sequence>
<name>A0A833W4V8_PHYIN</name>
<dbReference type="EMBL" id="WSZM01000476">
    <property type="protein sequence ID" value="KAF4032621.1"/>
    <property type="molecule type" value="Genomic_DNA"/>
</dbReference>
<evidence type="ECO:0000313" key="4">
    <source>
        <dbReference type="Proteomes" id="UP000602510"/>
    </source>
</evidence>
<comment type="caution">
    <text evidence="1">The sequence shown here is derived from an EMBL/GenBank/DDBJ whole genome shotgun (WGS) entry which is preliminary data.</text>
</comment>
<gene>
    <name evidence="2" type="ORF">GN244_ATG15553</name>
    <name evidence="1" type="ORF">GN244_ATG19654</name>
    <name evidence="3" type="ORF">GN958_ATG08552</name>
</gene>